<evidence type="ECO:0000256" key="10">
    <source>
        <dbReference type="ARBA" id="ARBA00023098"/>
    </source>
</evidence>
<sequence length="296" mass="32172">MKRAMIIINPTSGKEEAIHYTDQATNLLKAEGYYVTIKETQKEFDATLFCEEACNEEYDLLVSAGGDGTLHETINGMLNSTHRPTLAVIPLGTVNDFARALHIPLNPEKAIQTLSSKHTRKADIGKINDSLFINVVAAGKLAESLSEVPSESKSKLGFFAYLKEGIKTLSGQAASPMKVTYDEDSWEGDAILFVAALTNSVGGFEQLAPGAKIDDGFLHCYVIKDLNWFNTAVVGTSLLAGNLENSRHVHAFKAKNIYVESTEEVTTNIDGESGLCLPIQISLLPSHISVLIPEEE</sequence>
<evidence type="ECO:0000256" key="11">
    <source>
        <dbReference type="ARBA" id="ARBA00023209"/>
    </source>
</evidence>
<proteinExistence type="inferred from homology"/>
<evidence type="ECO:0000256" key="9">
    <source>
        <dbReference type="ARBA" id="ARBA00022842"/>
    </source>
</evidence>
<evidence type="ECO:0000256" key="6">
    <source>
        <dbReference type="ARBA" id="ARBA00022741"/>
    </source>
</evidence>
<feature type="domain" description="DAGKc" evidence="13">
    <location>
        <begin position="1"/>
        <end position="130"/>
    </location>
</feature>
<dbReference type="PROSITE" id="PS50146">
    <property type="entry name" value="DAGK"/>
    <property type="match status" value="1"/>
</dbReference>
<dbReference type="InterPro" id="IPR016064">
    <property type="entry name" value="NAD/diacylglycerol_kinase_sf"/>
</dbReference>
<evidence type="ECO:0000256" key="8">
    <source>
        <dbReference type="ARBA" id="ARBA00022840"/>
    </source>
</evidence>
<keyword evidence="10" id="KW-0443">Lipid metabolism</keyword>
<dbReference type="PANTHER" id="PTHR12358">
    <property type="entry name" value="SPHINGOSINE KINASE"/>
    <property type="match status" value="1"/>
</dbReference>
<reference evidence="14" key="1">
    <citation type="submission" date="2021-01" db="EMBL/GenBank/DDBJ databases">
        <title>Genomic Encyclopedia of Type Strains, Phase IV (KMG-IV): sequencing the most valuable type-strain genomes for metagenomic binning, comparative biology and taxonomic classification.</title>
        <authorList>
            <person name="Goeker M."/>
        </authorList>
    </citation>
    <scope>NUCLEOTIDE SEQUENCE</scope>
    <source>
        <strain evidence="14">DSM 21943</strain>
    </source>
</reference>
<dbReference type="InterPro" id="IPR050187">
    <property type="entry name" value="Lipid_Phosphate_FormReg"/>
</dbReference>
<dbReference type="RefSeq" id="WP_035419552.1">
    <property type="nucleotide sequence ID" value="NZ_JAFBCV010000001.1"/>
</dbReference>
<dbReference type="Gene3D" id="3.40.50.10330">
    <property type="entry name" value="Probable inorganic polyphosphate/atp-NAD kinase, domain 1"/>
    <property type="match status" value="1"/>
</dbReference>
<name>A0ABS2SPG5_9BACI</name>
<evidence type="ECO:0000256" key="12">
    <source>
        <dbReference type="ARBA" id="ARBA00023264"/>
    </source>
</evidence>
<dbReference type="InterPro" id="IPR017438">
    <property type="entry name" value="ATP-NAD_kinase_N"/>
</dbReference>
<dbReference type="GO" id="GO:0016301">
    <property type="term" value="F:kinase activity"/>
    <property type="evidence" value="ECO:0007669"/>
    <property type="project" value="UniProtKB-KW"/>
</dbReference>
<keyword evidence="12" id="KW-1208">Phospholipid metabolism</keyword>
<keyword evidence="3" id="KW-0444">Lipid biosynthesis</keyword>
<dbReference type="Pfam" id="PF19279">
    <property type="entry name" value="YegS_C"/>
    <property type="match status" value="1"/>
</dbReference>
<dbReference type="Pfam" id="PF00781">
    <property type="entry name" value="DAGK_cat"/>
    <property type="match status" value="1"/>
</dbReference>
<gene>
    <name evidence="14" type="ORF">JOC54_000638</name>
</gene>
<keyword evidence="9" id="KW-0460">Magnesium</keyword>
<accession>A0ABS2SPG5</accession>
<keyword evidence="8" id="KW-0067">ATP-binding</keyword>
<dbReference type="Gene3D" id="2.60.200.40">
    <property type="match status" value="1"/>
</dbReference>
<evidence type="ECO:0000256" key="1">
    <source>
        <dbReference type="ARBA" id="ARBA00001946"/>
    </source>
</evidence>
<dbReference type="SUPFAM" id="SSF111331">
    <property type="entry name" value="NAD kinase/diacylglycerol kinase-like"/>
    <property type="match status" value="1"/>
</dbReference>
<dbReference type="SMART" id="SM00046">
    <property type="entry name" value="DAGKc"/>
    <property type="match status" value="1"/>
</dbReference>
<dbReference type="InterPro" id="IPR005218">
    <property type="entry name" value="Diacylglycerol/lipid_kinase"/>
</dbReference>
<keyword evidence="6" id="KW-0547">Nucleotide-binding</keyword>
<dbReference type="PANTHER" id="PTHR12358:SF106">
    <property type="entry name" value="LIPID KINASE YEGS"/>
    <property type="match status" value="1"/>
</dbReference>
<evidence type="ECO:0000256" key="2">
    <source>
        <dbReference type="ARBA" id="ARBA00005983"/>
    </source>
</evidence>
<keyword evidence="4" id="KW-0808">Transferase</keyword>
<dbReference type="EMBL" id="JAFBCV010000001">
    <property type="protein sequence ID" value="MBM7837407.1"/>
    <property type="molecule type" value="Genomic_DNA"/>
</dbReference>
<comment type="cofactor">
    <cofactor evidence="1">
        <name>Mg(2+)</name>
        <dbReference type="ChEBI" id="CHEBI:18420"/>
    </cofactor>
</comment>
<evidence type="ECO:0000313" key="14">
    <source>
        <dbReference type="EMBL" id="MBM7837407.1"/>
    </source>
</evidence>
<keyword evidence="15" id="KW-1185">Reference proteome</keyword>
<evidence type="ECO:0000313" key="15">
    <source>
        <dbReference type="Proteomes" id="UP001179280"/>
    </source>
</evidence>
<evidence type="ECO:0000256" key="7">
    <source>
        <dbReference type="ARBA" id="ARBA00022777"/>
    </source>
</evidence>
<evidence type="ECO:0000256" key="3">
    <source>
        <dbReference type="ARBA" id="ARBA00022516"/>
    </source>
</evidence>
<protein>
    <submittedName>
        <fullName evidence="14">YegS/Rv2252/BmrU family lipid kinase</fullName>
    </submittedName>
</protein>
<keyword evidence="5" id="KW-0479">Metal-binding</keyword>
<organism evidence="14 15">
    <name type="scientific">Shouchella xiaoxiensis</name>
    <dbReference type="NCBI Taxonomy" id="766895"/>
    <lineage>
        <taxon>Bacteria</taxon>
        <taxon>Bacillati</taxon>
        <taxon>Bacillota</taxon>
        <taxon>Bacilli</taxon>
        <taxon>Bacillales</taxon>
        <taxon>Bacillaceae</taxon>
        <taxon>Shouchella</taxon>
    </lineage>
</organism>
<evidence type="ECO:0000259" key="13">
    <source>
        <dbReference type="PROSITE" id="PS50146"/>
    </source>
</evidence>
<evidence type="ECO:0000256" key="4">
    <source>
        <dbReference type="ARBA" id="ARBA00022679"/>
    </source>
</evidence>
<dbReference type="NCBIfam" id="TIGR00147">
    <property type="entry name" value="YegS/Rv2252/BmrU family lipid kinase"/>
    <property type="match status" value="1"/>
</dbReference>
<dbReference type="Proteomes" id="UP001179280">
    <property type="component" value="Unassembled WGS sequence"/>
</dbReference>
<dbReference type="InterPro" id="IPR001206">
    <property type="entry name" value="Diacylglycerol_kinase_cat_dom"/>
</dbReference>
<keyword evidence="7 14" id="KW-0418">Kinase</keyword>
<evidence type="ECO:0000256" key="5">
    <source>
        <dbReference type="ARBA" id="ARBA00022723"/>
    </source>
</evidence>
<comment type="similarity">
    <text evidence="2">Belongs to the diacylglycerol/lipid kinase family.</text>
</comment>
<keyword evidence="11" id="KW-0594">Phospholipid biosynthesis</keyword>
<dbReference type="InterPro" id="IPR045540">
    <property type="entry name" value="YegS/DAGK_C"/>
</dbReference>
<comment type="caution">
    <text evidence="14">The sequence shown here is derived from an EMBL/GenBank/DDBJ whole genome shotgun (WGS) entry which is preliminary data.</text>
</comment>